<dbReference type="GO" id="GO:0009055">
    <property type="term" value="F:electron transfer activity"/>
    <property type="evidence" value="ECO:0007669"/>
    <property type="project" value="InterPro"/>
</dbReference>
<keyword evidence="3 4" id="KW-0408">Iron</keyword>
<organism evidence="7 8">
    <name type="scientific">Dechloromonas denitrificans</name>
    <dbReference type="NCBI Taxonomy" id="281362"/>
    <lineage>
        <taxon>Bacteria</taxon>
        <taxon>Pseudomonadati</taxon>
        <taxon>Pseudomonadota</taxon>
        <taxon>Betaproteobacteria</taxon>
        <taxon>Rhodocyclales</taxon>
        <taxon>Azonexaceae</taxon>
        <taxon>Dechloromonas</taxon>
    </lineage>
</organism>
<dbReference type="PROSITE" id="PS51007">
    <property type="entry name" value="CYTC"/>
    <property type="match status" value="1"/>
</dbReference>
<feature type="chain" id="PRO_5007459857" description="Cytochrome c domain-containing protein" evidence="5">
    <location>
        <begin position="25"/>
        <end position="141"/>
    </location>
</feature>
<feature type="signal peptide" evidence="5">
    <location>
        <begin position="1"/>
        <end position="24"/>
    </location>
</feature>
<evidence type="ECO:0000313" key="7">
    <source>
        <dbReference type="EMBL" id="KXB32708.1"/>
    </source>
</evidence>
<reference evidence="7 8" key="1">
    <citation type="submission" date="2015-12" db="EMBL/GenBank/DDBJ databases">
        <title>Nitrous oxide reduction kinetics distinguish bacteria harboring typical versus atypical NosZ.</title>
        <authorList>
            <person name="Yoon S."/>
            <person name="Nissen S."/>
            <person name="Park D."/>
            <person name="Sanford R.A."/>
            <person name="Loeffler F.E."/>
        </authorList>
    </citation>
    <scope>NUCLEOTIDE SEQUENCE [LARGE SCALE GENOMIC DNA]</scope>
    <source>
        <strain evidence="7 8">ATCC BAA-841</strain>
    </source>
</reference>
<accession>A0A133XP41</accession>
<proteinExistence type="predicted"/>
<dbReference type="Proteomes" id="UP000070186">
    <property type="component" value="Unassembled WGS sequence"/>
</dbReference>
<dbReference type="AlphaFoldDB" id="A0A133XP41"/>
<feature type="domain" description="Cytochrome c" evidence="6">
    <location>
        <begin position="26"/>
        <end position="135"/>
    </location>
</feature>
<evidence type="ECO:0000313" key="8">
    <source>
        <dbReference type="Proteomes" id="UP000070186"/>
    </source>
</evidence>
<keyword evidence="1 4" id="KW-0349">Heme</keyword>
<evidence type="ECO:0000259" key="6">
    <source>
        <dbReference type="PROSITE" id="PS51007"/>
    </source>
</evidence>
<dbReference type="SUPFAM" id="SSF46626">
    <property type="entry name" value="Cytochrome c"/>
    <property type="match status" value="1"/>
</dbReference>
<dbReference type="GO" id="GO:0046872">
    <property type="term" value="F:metal ion binding"/>
    <property type="evidence" value="ECO:0007669"/>
    <property type="project" value="UniProtKB-KW"/>
</dbReference>
<evidence type="ECO:0000256" key="3">
    <source>
        <dbReference type="ARBA" id="ARBA00023004"/>
    </source>
</evidence>
<evidence type="ECO:0000256" key="5">
    <source>
        <dbReference type="SAM" id="SignalP"/>
    </source>
</evidence>
<comment type="caution">
    <text evidence="7">The sequence shown here is derived from an EMBL/GenBank/DDBJ whole genome shotgun (WGS) entry which is preliminary data.</text>
</comment>
<dbReference type="GO" id="GO:0020037">
    <property type="term" value="F:heme binding"/>
    <property type="evidence" value="ECO:0007669"/>
    <property type="project" value="InterPro"/>
</dbReference>
<dbReference type="Gene3D" id="1.10.760.10">
    <property type="entry name" value="Cytochrome c-like domain"/>
    <property type="match status" value="1"/>
</dbReference>
<protein>
    <recommendedName>
        <fullName evidence="6">Cytochrome c domain-containing protein</fullName>
    </recommendedName>
</protein>
<evidence type="ECO:0000256" key="1">
    <source>
        <dbReference type="ARBA" id="ARBA00022617"/>
    </source>
</evidence>
<evidence type="ECO:0000256" key="4">
    <source>
        <dbReference type="PROSITE-ProRule" id="PRU00433"/>
    </source>
</evidence>
<dbReference type="EMBL" id="LODL01000002">
    <property type="protein sequence ID" value="KXB32708.1"/>
    <property type="molecule type" value="Genomic_DNA"/>
</dbReference>
<sequence>MMTPVLRNSIFLLGLLGSPALLFADPQRELGQREYAANCAICHGPDGKGGERPAPDMPDLTLLSSNNGGQFPVAQVYGAIDGRAELRAHGLREMPVWGNYYAMMAVPDHDDYRHLPEAFVRSRILALIDYLQGLQQAAPAP</sequence>
<evidence type="ECO:0000256" key="2">
    <source>
        <dbReference type="ARBA" id="ARBA00022723"/>
    </source>
</evidence>
<name>A0A133XP41_9RHOO</name>
<keyword evidence="8" id="KW-1185">Reference proteome</keyword>
<dbReference type="STRING" id="281362.AT959_00460"/>
<keyword evidence="2 4" id="KW-0479">Metal-binding</keyword>
<dbReference type="InterPro" id="IPR009056">
    <property type="entry name" value="Cyt_c-like_dom"/>
</dbReference>
<dbReference type="Pfam" id="PF00034">
    <property type="entry name" value="Cytochrom_C"/>
    <property type="match status" value="1"/>
</dbReference>
<keyword evidence="5" id="KW-0732">Signal</keyword>
<gene>
    <name evidence="7" type="ORF">AT959_00460</name>
</gene>
<dbReference type="InterPro" id="IPR036909">
    <property type="entry name" value="Cyt_c-like_dom_sf"/>
</dbReference>